<evidence type="ECO:0000256" key="1">
    <source>
        <dbReference type="ARBA" id="ARBA00023015"/>
    </source>
</evidence>
<sequence length="430" mass="46835">MDEADFKSLLAHLPVSWWEADGGLRVVDSGGGAFTDEGTARRFLDTLRADFDTAPHPPGTGGHYQAHFEGRTFDVSWPAAGRGTRPHRSRGVAVEVGGRSADTDPYVSFADLTPAAAFVRDASGCYLWTNHAYAHLYGTTRDDVVGRHLGDVDGPDDAVRFLALDQEVLSGGRPVRHTLTYRRADGTSGRAAGYRFPVRWGSRRCVAGIYVDITDYTQALDQRRQAEEDLRALRDHSGLPCVRLTPDGLVGEASTAAAEILHARLSDLVGLPADALLAETPERRELHRLWDDLVDGRRRSARTSAVLVDSERRLRRAWLHLTTVGRSPGGPRGVWAVVTHLGLRHEAHPPLTATQVRILALLAAGHSNADIAASLHLSRQTVDYHLSRLRDLLDAPTRAALVARAYVLGILSPHAWPPRSATASHPLSPA</sequence>
<gene>
    <name evidence="6" type="ORF">P3H78_16890</name>
</gene>
<keyword evidence="2" id="KW-0238">DNA-binding</keyword>
<dbReference type="Pfam" id="PF08448">
    <property type="entry name" value="PAS_4"/>
    <property type="match status" value="1"/>
</dbReference>
<reference evidence="6 7" key="1">
    <citation type="submission" date="2023-03" db="EMBL/GenBank/DDBJ databases">
        <title>Draft genome sequence of Streptomyces sp. K1PA1 isolated from peat swamp forest in Thailand.</title>
        <authorList>
            <person name="Klaysubun C."/>
            <person name="Duangmal K."/>
        </authorList>
    </citation>
    <scope>NUCLEOTIDE SEQUENCE [LARGE SCALE GENOMIC DNA]</scope>
    <source>
        <strain evidence="6 7">K1PA1</strain>
    </source>
</reference>
<accession>A0ABT6A7C6</accession>
<dbReference type="PRINTS" id="PR00038">
    <property type="entry name" value="HTHLUXR"/>
</dbReference>
<dbReference type="EMBL" id="JARJBB010000007">
    <property type="protein sequence ID" value="MDF3300261.1"/>
    <property type="molecule type" value="Genomic_DNA"/>
</dbReference>
<evidence type="ECO:0000313" key="7">
    <source>
        <dbReference type="Proteomes" id="UP001221150"/>
    </source>
</evidence>
<keyword evidence="1" id="KW-0805">Transcription regulation</keyword>
<feature type="domain" description="HTH luxR-type" evidence="4">
    <location>
        <begin position="344"/>
        <end position="409"/>
    </location>
</feature>
<organism evidence="6 7">
    <name type="scientific">Streptomyces tropicalis</name>
    <dbReference type="NCBI Taxonomy" id="3034234"/>
    <lineage>
        <taxon>Bacteria</taxon>
        <taxon>Bacillati</taxon>
        <taxon>Actinomycetota</taxon>
        <taxon>Actinomycetes</taxon>
        <taxon>Kitasatosporales</taxon>
        <taxon>Streptomycetaceae</taxon>
        <taxon>Streptomyces</taxon>
    </lineage>
</organism>
<keyword evidence="7" id="KW-1185">Reference proteome</keyword>
<evidence type="ECO:0000256" key="2">
    <source>
        <dbReference type="ARBA" id="ARBA00023125"/>
    </source>
</evidence>
<dbReference type="PROSITE" id="PS50043">
    <property type="entry name" value="HTH_LUXR_2"/>
    <property type="match status" value="1"/>
</dbReference>
<comment type="caution">
    <text evidence="6">The sequence shown here is derived from an EMBL/GenBank/DDBJ whole genome shotgun (WGS) entry which is preliminary data.</text>
</comment>
<dbReference type="InterPro" id="IPR000014">
    <property type="entry name" value="PAS"/>
</dbReference>
<dbReference type="InterPro" id="IPR035965">
    <property type="entry name" value="PAS-like_dom_sf"/>
</dbReference>
<dbReference type="PANTHER" id="PTHR44688">
    <property type="entry name" value="DNA-BINDING TRANSCRIPTIONAL ACTIVATOR DEVR_DOSR"/>
    <property type="match status" value="1"/>
</dbReference>
<dbReference type="SUPFAM" id="SSF46894">
    <property type="entry name" value="C-terminal effector domain of the bipartite response regulators"/>
    <property type="match status" value="1"/>
</dbReference>
<dbReference type="CDD" id="cd00130">
    <property type="entry name" value="PAS"/>
    <property type="match status" value="1"/>
</dbReference>
<dbReference type="PROSITE" id="PS50112">
    <property type="entry name" value="PAS"/>
    <property type="match status" value="1"/>
</dbReference>
<evidence type="ECO:0000259" key="5">
    <source>
        <dbReference type="PROSITE" id="PS50112"/>
    </source>
</evidence>
<dbReference type="InterPro" id="IPR013656">
    <property type="entry name" value="PAS_4"/>
</dbReference>
<dbReference type="Gene3D" id="3.30.450.20">
    <property type="entry name" value="PAS domain"/>
    <property type="match status" value="2"/>
</dbReference>
<dbReference type="InterPro" id="IPR000792">
    <property type="entry name" value="Tscrpt_reg_LuxR_C"/>
</dbReference>
<name>A0ABT6A7C6_9ACTN</name>
<dbReference type="Pfam" id="PF00196">
    <property type="entry name" value="GerE"/>
    <property type="match status" value="1"/>
</dbReference>
<dbReference type="SMART" id="SM00421">
    <property type="entry name" value="HTH_LUXR"/>
    <property type="match status" value="1"/>
</dbReference>
<dbReference type="SUPFAM" id="SSF55785">
    <property type="entry name" value="PYP-like sensor domain (PAS domain)"/>
    <property type="match status" value="2"/>
</dbReference>
<dbReference type="CDD" id="cd06170">
    <property type="entry name" value="LuxR_C_like"/>
    <property type="match status" value="1"/>
</dbReference>
<dbReference type="RefSeq" id="WP_276109812.1">
    <property type="nucleotide sequence ID" value="NZ_JARJBB010000007.1"/>
</dbReference>
<keyword evidence="3" id="KW-0804">Transcription</keyword>
<evidence type="ECO:0000256" key="3">
    <source>
        <dbReference type="ARBA" id="ARBA00023163"/>
    </source>
</evidence>
<feature type="domain" description="PAS" evidence="5">
    <location>
        <begin position="102"/>
        <end position="172"/>
    </location>
</feature>
<protein>
    <submittedName>
        <fullName evidence="6">PAS domain-containing protein</fullName>
    </submittedName>
</protein>
<dbReference type="InterPro" id="IPR016032">
    <property type="entry name" value="Sig_transdc_resp-reg_C-effctor"/>
</dbReference>
<evidence type="ECO:0000313" key="6">
    <source>
        <dbReference type="EMBL" id="MDF3300261.1"/>
    </source>
</evidence>
<dbReference type="PANTHER" id="PTHR44688:SF16">
    <property type="entry name" value="DNA-BINDING TRANSCRIPTIONAL ACTIVATOR DEVR_DOSR"/>
    <property type="match status" value="1"/>
</dbReference>
<dbReference type="Gene3D" id="1.10.10.10">
    <property type="entry name" value="Winged helix-like DNA-binding domain superfamily/Winged helix DNA-binding domain"/>
    <property type="match status" value="1"/>
</dbReference>
<dbReference type="SMART" id="SM00091">
    <property type="entry name" value="PAS"/>
    <property type="match status" value="2"/>
</dbReference>
<dbReference type="Proteomes" id="UP001221150">
    <property type="component" value="Unassembled WGS sequence"/>
</dbReference>
<proteinExistence type="predicted"/>
<dbReference type="NCBIfam" id="TIGR00229">
    <property type="entry name" value="sensory_box"/>
    <property type="match status" value="1"/>
</dbReference>
<dbReference type="InterPro" id="IPR036388">
    <property type="entry name" value="WH-like_DNA-bd_sf"/>
</dbReference>
<evidence type="ECO:0000259" key="4">
    <source>
        <dbReference type="PROSITE" id="PS50043"/>
    </source>
</evidence>